<evidence type="ECO:0000313" key="5">
    <source>
        <dbReference type="EMBL" id="MBE9146039.1"/>
    </source>
</evidence>
<dbReference type="InterPro" id="IPR011009">
    <property type="entry name" value="Kinase-like_dom_sf"/>
</dbReference>
<organism evidence="5 6">
    <name type="scientific">Planktothrix mougeotii LEGE 06226</name>
    <dbReference type="NCBI Taxonomy" id="1828728"/>
    <lineage>
        <taxon>Bacteria</taxon>
        <taxon>Bacillati</taxon>
        <taxon>Cyanobacteriota</taxon>
        <taxon>Cyanophyceae</taxon>
        <taxon>Oscillatoriophycideae</taxon>
        <taxon>Oscillatoriales</taxon>
        <taxon>Microcoleaceae</taxon>
        <taxon>Planktothrix</taxon>
    </lineage>
</organism>
<name>A0ABR9UKG4_9CYAN</name>
<dbReference type="SMART" id="SM00320">
    <property type="entry name" value="WD40"/>
    <property type="match status" value="7"/>
</dbReference>
<dbReference type="InterPro" id="IPR020472">
    <property type="entry name" value="WD40_PAC1"/>
</dbReference>
<feature type="repeat" description="WD" evidence="3">
    <location>
        <begin position="505"/>
        <end position="546"/>
    </location>
</feature>
<dbReference type="Proteomes" id="UP000640725">
    <property type="component" value="Unassembled WGS sequence"/>
</dbReference>
<sequence length="582" mass="64448">MNGRILKNRYQIVRELGTGGQGITYLAEDLSLSGKPHCVVKQLRPADPKTLNLARRLFEQEINALGRLGDHPQIPRLLDHFEEGDQFYLVQQYIEGHPLSQYIVPSQPWSENQVNGMLRELLPILDFIHNEGVIHRDIKPNNIIRRKYDQKLVLIDFGSIKQVISSELIITQQNQVRTTVIVGTEGYMPHQQKQGNVSPSSDLYAIGMMAIEAATGISAIDLQMQYSDPQTGEIIWKRFAPQISDHLANILSKMIAYIPGNRYQSAKDIQKELGIVIDNPSQWKCVQTIIGHRTSVNNLVLTSNSQQFASASDDNTIKLWEVASSKLIRTFTIVPGFMKPDSTYYKCVKITPEANILISGSLDNKLRLWHLHQGNLIATINAHKDCINSIDLHQDGQTLVSGSRDKTIKVWHLGTRGLLRNLLGHTNSVTAVLITPDGQKVISASLDNTVKIWSLANGKLIFNCTGHLDSVWAITISPNGKTVASGSNDGTIKLWNLETGNLLKTLTLNSKVNSIAIAPDNTTLVAGLRDGNIKLWNLQTGGEIFTTSGHSKSVNCVAFSHNQQAIISGCGDGMIKIWQPLS</sequence>
<dbReference type="Gene3D" id="1.10.510.10">
    <property type="entry name" value="Transferase(Phosphotransferase) domain 1"/>
    <property type="match status" value="1"/>
</dbReference>
<dbReference type="InterPro" id="IPR036322">
    <property type="entry name" value="WD40_repeat_dom_sf"/>
</dbReference>
<keyword evidence="6" id="KW-1185">Reference proteome</keyword>
<dbReference type="EMBL" id="JADEWU010000079">
    <property type="protein sequence ID" value="MBE9146039.1"/>
    <property type="molecule type" value="Genomic_DNA"/>
</dbReference>
<keyword evidence="1 3" id="KW-0853">WD repeat</keyword>
<dbReference type="RefSeq" id="WP_193871426.1">
    <property type="nucleotide sequence ID" value="NZ_JADEWU010000079.1"/>
</dbReference>
<protein>
    <submittedName>
        <fullName evidence="5">Serine/threonine protein kinase</fullName>
    </submittedName>
</protein>
<keyword evidence="5" id="KW-0808">Transferase</keyword>
<dbReference type="PANTHER" id="PTHR22847">
    <property type="entry name" value="WD40 REPEAT PROTEIN"/>
    <property type="match status" value="1"/>
</dbReference>
<dbReference type="InterPro" id="IPR000719">
    <property type="entry name" value="Prot_kinase_dom"/>
</dbReference>
<dbReference type="Gene3D" id="3.30.200.20">
    <property type="entry name" value="Phosphorylase Kinase, domain 1"/>
    <property type="match status" value="1"/>
</dbReference>
<comment type="caution">
    <text evidence="5">The sequence shown here is derived from an EMBL/GenBank/DDBJ whole genome shotgun (WGS) entry which is preliminary data.</text>
</comment>
<dbReference type="PRINTS" id="PR00320">
    <property type="entry name" value="GPROTEINBRPT"/>
</dbReference>
<feature type="repeat" description="WD" evidence="3">
    <location>
        <begin position="547"/>
        <end position="582"/>
    </location>
</feature>
<evidence type="ECO:0000313" key="6">
    <source>
        <dbReference type="Proteomes" id="UP000640725"/>
    </source>
</evidence>
<dbReference type="PROSITE" id="PS50082">
    <property type="entry name" value="WD_REPEATS_2"/>
    <property type="match status" value="7"/>
</dbReference>
<dbReference type="InterPro" id="IPR015943">
    <property type="entry name" value="WD40/YVTN_repeat-like_dom_sf"/>
</dbReference>
<accession>A0ABR9UKG4</accession>
<dbReference type="GO" id="GO:0004674">
    <property type="term" value="F:protein serine/threonine kinase activity"/>
    <property type="evidence" value="ECO:0007669"/>
    <property type="project" value="UniProtKB-KW"/>
</dbReference>
<dbReference type="PROSITE" id="PS50011">
    <property type="entry name" value="PROTEIN_KINASE_DOM"/>
    <property type="match status" value="1"/>
</dbReference>
<evidence type="ECO:0000259" key="4">
    <source>
        <dbReference type="PROSITE" id="PS50011"/>
    </source>
</evidence>
<dbReference type="PROSITE" id="PS00678">
    <property type="entry name" value="WD_REPEATS_1"/>
    <property type="match status" value="2"/>
</dbReference>
<dbReference type="SMART" id="SM00220">
    <property type="entry name" value="S_TKc"/>
    <property type="match status" value="1"/>
</dbReference>
<keyword evidence="2" id="KW-0677">Repeat</keyword>
<dbReference type="PANTHER" id="PTHR22847:SF637">
    <property type="entry name" value="WD REPEAT DOMAIN 5B"/>
    <property type="match status" value="1"/>
</dbReference>
<evidence type="ECO:0000256" key="1">
    <source>
        <dbReference type="ARBA" id="ARBA00022574"/>
    </source>
</evidence>
<keyword evidence="5" id="KW-0723">Serine/threonine-protein kinase</keyword>
<feature type="domain" description="Protein kinase" evidence="4">
    <location>
        <begin position="10"/>
        <end position="275"/>
    </location>
</feature>
<gene>
    <name evidence="5" type="ORF">IQ236_22870</name>
</gene>
<dbReference type="InterPro" id="IPR001680">
    <property type="entry name" value="WD40_rpt"/>
</dbReference>
<feature type="repeat" description="WD" evidence="3">
    <location>
        <begin position="338"/>
        <end position="379"/>
    </location>
</feature>
<feature type="repeat" description="WD" evidence="3">
    <location>
        <begin position="464"/>
        <end position="505"/>
    </location>
</feature>
<keyword evidence="5" id="KW-0418">Kinase</keyword>
<reference evidence="5 6" key="1">
    <citation type="submission" date="2020-10" db="EMBL/GenBank/DDBJ databases">
        <authorList>
            <person name="Castelo-Branco R."/>
            <person name="Eusebio N."/>
            <person name="Adriana R."/>
            <person name="Vieira A."/>
            <person name="Brugerolle De Fraissinette N."/>
            <person name="Rezende De Castro R."/>
            <person name="Schneider M.P."/>
            <person name="Vasconcelos V."/>
            <person name="Leao P.N."/>
        </authorList>
    </citation>
    <scope>NUCLEOTIDE SEQUENCE [LARGE SCALE GENOMIC DNA]</scope>
    <source>
        <strain evidence="5 6">LEGE 06226</strain>
    </source>
</reference>
<dbReference type="SUPFAM" id="SSF56112">
    <property type="entry name" value="Protein kinase-like (PK-like)"/>
    <property type="match status" value="1"/>
</dbReference>
<dbReference type="CDD" id="cd14014">
    <property type="entry name" value="STKc_PknB_like"/>
    <property type="match status" value="1"/>
</dbReference>
<dbReference type="SUPFAM" id="SSF50978">
    <property type="entry name" value="WD40 repeat-like"/>
    <property type="match status" value="1"/>
</dbReference>
<dbReference type="InterPro" id="IPR019775">
    <property type="entry name" value="WD40_repeat_CS"/>
</dbReference>
<dbReference type="Pfam" id="PF00069">
    <property type="entry name" value="Pkinase"/>
    <property type="match status" value="1"/>
</dbReference>
<evidence type="ECO:0000256" key="3">
    <source>
        <dbReference type="PROSITE-ProRule" id="PRU00221"/>
    </source>
</evidence>
<feature type="repeat" description="WD" evidence="3">
    <location>
        <begin position="380"/>
        <end position="421"/>
    </location>
</feature>
<dbReference type="CDD" id="cd00200">
    <property type="entry name" value="WD40"/>
    <property type="match status" value="1"/>
</dbReference>
<proteinExistence type="predicted"/>
<dbReference type="Gene3D" id="2.130.10.10">
    <property type="entry name" value="YVTN repeat-like/Quinoprotein amine dehydrogenase"/>
    <property type="match status" value="2"/>
</dbReference>
<evidence type="ECO:0000256" key="2">
    <source>
        <dbReference type="ARBA" id="ARBA00022737"/>
    </source>
</evidence>
<dbReference type="PROSITE" id="PS50294">
    <property type="entry name" value="WD_REPEATS_REGION"/>
    <property type="match status" value="6"/>
</dbReference>
<feature type="repeat" description="WD" evidence="3">
    <location>
        <begin position="289"/>
        <end position="330"/>
    </location>
</feature>
<dbReference type="Pfam" id="PF00400">
    <property type="entry name" value="WD40"/>
    <property type="match status" value="7"/>
</dbReference>
<feature type="repeat" description="WD" evidence="3">
    <location>
        <begin position="422"/>
        <end position="463"/>
    </location>
</feature>